<dbReference type="Proteomes" id="UP000306409">
    <property type="component" value="Chromosome"/>
</dbReference>
<keyword evidence="1" id="KW-0812">Transmembrane</keyword>
<sequence length="67" mass="7569">MGSLIFAVLAIFVAIFPYVLGILCVMILYFVYGLVGIYILKKAEKWFDYSGKKTMVLNICLNILVSK</sequence>
<evidence type="ECO:0000256" key="1">
    <source>
        <dbReference type="SAM" id="Phobius"/>
    </source>
</evidence>
<proteinExistence type="predicted"/>
<protein>
    <submittedName>
        <fullName evidence="2">Uncharacterized protein</fullName>
    </submittedName>
</protein>
<evidence type="ECO:0000313" key="2">
    <source>
        <dbReference type="EMBL" id="QNU68418.1"/>
    </source>
</evidence>
<dbReference type="EMBL" id="CP061336">
    <property type="protein sequence ID" value="QNU68418.1"/>
    <property type="molecule type" value="Genomic_DNA"/>
</dbReference>
<name>A0A7H1VSQ6_9FIRM</name>
<keyword evidence="1" id="KW-0472">Membrane</keyword>
<evidence type="ECO:0000313" key="3">
    <source>
        <dbReference type="Proteomes" id="UP000306409"/>
    </source>
</evidence>
<dbReference type="KEGG" id="rher:EHE19_008460"/>
<accession>A0A7H1VSQ6</accession>
<organism evidence="2 3">
    <name type="scientific">Ruminiclostridium herbifermentans</name>
    <dbReference type="NCBI Taxonomy" id="2488810"/>
    <lineage>
        <taxon>Bacteria</taxon>
        <taxon>Bacillati</taxon>
        <taxon>Bacillota</taxon>
        <taxon>Clostridia</taxon>
        <taxon>Eubacteriales</taxon>
        <taxon>Oscillospiraceae</taxon>
        <taxon>Ruminiclostridium</taxon>
    </lineage>
</organism>
<dbReference type="AlphaFoldDB" id="A0A7H1VSQ6"/>
<keyword evidence="1" id="KW-1133">Transmembrane helix</keyword>
<reference evidence="2 3" key="1">
    <citation type="submission" date="2020-09" db="EMBL/GenBank/DDBJ databases">
        <title>Characterization and genome sequencing of Ruminiclostridium sp. nov. MA18.</title>
        <authorList>
            <person name="Rettenmaier R."/>
            <person name="Kowollik M.-L."/>
            <person name="Liebl W."/>
            <person name="Zverlov V."/>
        </authorList>
    </citation>
    <scope>NUCLEOTIDE SEQUENCE [LARGE SCALE GENOMIC DNA]</scope>
    <source>
        <strain evidence="2 3">MA18</strain>
    </source>
</reference>
<gene>
    <name evidence="2" type="ORF">EHE19_008460</name>
</gene>
<keyword evidence="3" id="KW-1185">Reference proteome</keyword>
<feature type="transmembrane region" description="Helical" evidence="1">
    <location>
        <begin position="6"/>
        <end position="39"/>
    </location>
</feature>